<name>A0A8K0SEN1_9HYPO</name>
<protein>
    <submittedName>
        <fullName evidence="1">Uncharacterized protein</fullName>
    </submittedName>
</protein>
<evidence type="ECO:0000313" key="1">
    <source>
        <dbReference type="EMBL" id="KAH7305488.1"/>
    </source>
</evidence>
<evidence type="ECO:0000313" key="2">
    <source>
        <dbReference type="Proteomes" id="UP000813444"/>
    </source>
</evidence>
<accession>A0A8K0SEN1</accession>
<proteinExistence type="predicted"/>
<reference evidence="1" key="1">
    <citation type="journal article" date="2021" name="Nat. Commun.">
        <title>Genetic determinants of endophytism in the Arabidopsis root mycobiome.</title>
        <authorList>
            <person name="Mesny F."/>
            <person name="Miyauchi S."/>
            <person name="Thiergart T."/>
            <person name="Pickel B."/>
            <person name="Atanasova L."/>
            <person name="Karlsson M."/>
            <person name="Huettel B."/>
            <person name="Barry K.W."/>
            <person name="Haridas S."/>
            <person name="Chen C."/>
            <person name="Bauer D."/>
            <person name="Andreopoulos W."/>
            <person name="Pangilinan J."/>
            <person name="LaButti K."/>
            <person name="Riley R."/>
            <person name="Lipzen A."/>
            <person name="Clum A."/>
            <person name="Drula E."/>
            <person name="Henrissat B."/>
            <person name="Kohler A."/>
            <person name="Grigoriev I.V."/>
            <person name="Martin F.M."/>
            <person name="Hacquard S."/>
        </authorList>
    </citation>
    <scope>NUCLEOTIDE SEQUENCE</scope>
    <source>
        <strain evidence="1">MPI-CAGE-CH-0235</strain>
    </source>
</reference>
<dbReference type="AlphaFoldDB" id="A0A8K0SEN1"/>
<gene>
    <name evidence="1" type="ORF">B0I35DRAFT_443871</name>
</gene>
<keyword evidence="2" id="KW-1185">Reference proteome</keyword>
<comment type="caution">
    <text evidence="1">The sequence shown here is derived from an EMBL/GenBank/DDBJ whole genome shotgun (WGS) entry which is preliminary data.</text>
</comment>
<dbReference type="EMBL" id="JAGPNK010000018">
    <property type="protein sequence ID" value="KAH7305488.1"/>
    <property type="molecule type" value="Genomic_DNA"/>
</dbReference>
<dbReference type="OrthoDB" id="3553147at2759"/>
<organism evidence="1 2">
    <name type="scientific">Stachybotrys elegans</name>
    <dbReference type="NCBI Taxonomy" id="80388"/>
    <lineage>
        <taxon>Eukaryota</taxon>
        <taxon>Fungi</taxon>
        <taxon>Dikarya</taxon>
        <taxon>Ascomycota</taxon>
        <taxon>Pezizomycotina</taxon>
        <taxon>Sordariomycetes</taxon>
        <taxon>Hypocreomycetidae</taxon>
        <taxon>Hypocreales</taxon>
        <taxon>Stachybotryaceae</taxon>
        <taxon>Stachybotrys</taxon>
    </lineage>
</organism>
<dbReference type="Proteomes" id="UP000813444">
    <property type="component" value="Unassembled WGS sequence"/>
</dbReference>
<sequence length="147" mass="16720">MSLDIYHNHNLTRHWRAEKFLDMERELPVSLEQLKAIEVLISRSWFRRLWVRQGVLLSGNGTIALVGIPLLHFSGAIELIGVKGATLKAKLPLHLSIDFFNMRSFSLMRRGRESESCVAHQTWDCTPRVDEVKDAGVVSLSPSEVKI</sequence>